<organism evidence="1 2">
    <name type="scientific">Entomospira culicis</name>
    <dbReference type="NCBI Taxonomy" id="2719989"/>
    <lineage>
        <taxon>Bacteria</taxon>
        <taxon>Pseudomonadati</taxon>
        <taxon>Spirochaetota</taxon>
        <taxon>Spirochaetia</taxon>
        <taxon>Spirochaetales</taxon>
        <taxon>Spirochaetaceae</taxon>
        <taxon>Entomospira</taxon>
    </lineage>
</organism>
<dbReference type="Gene3D" id="1.25.40.10">
    <property type="entry name" value="Tetratricopeptide repeat domain"/>
    <property type="match status" value="2"/>
</dbReference>
<dbReference type="Proteomes" id="UP000778951">
    <property type="component" value="Unassembled WGS sequence"/>
</dbReference>
<gene>
    <name evidence="1" type="ORF">HCT48_03765</name>
</gene>
<comment type="caution">
    <text evidence="1">The sequence shown here is derived from an EMBL/GenBank/DDBJ whole genome shotgun (WGS) entry which is preliminary data.</text>
</comment>
<evidence type="ECO:0008006" key="3">
    <source>
        <dbReference type="Google" id="ProtNLM"/>
    </source>
</evidence>
<dbReference type="SUPFAM" id="SSF48452">
    <property type="entry name" value="TPR-like"/>
    <property type="match status" value="1"/>
</dbReference>
<reference evidence="1" key="1">
    <citation type="submission" date="2020-03" db="EMBL/GenBank/DDBJ databases">
        <title>Spirochaetal bacteria isolated from arthropods constitute a novel genus Entomospira genus novum within the order Spirochaetales.</title>
        <authorList>
            <person name="Grana-Miraglia L."/>
            <person name="Sikutova S."/>
            <person name="Fingerle V."/>
            <person name="Sing A."/>
            <person name="Castillo-Ramirez S."/>
            <person name="Margos G."/>
            <person name="Rudolf I."/>
        </authorList>
    </citation>
    <scope>NUCLEOTIDE SEQUENCE</scope>
    <source>
        <strain evidence="1">BR149</strain>
    </source>
</reference>
<evidence type="ECO:0000313" key="1">
    <source>
        <dbReference type="EMBL" id="NIZ69330.1"/>
    </source>
</evidence>
<accession>A0A968GIL2</accession>
<sequence>MKLSTFVIGRLSAQEHYQLALDLMIKKPSPLHQKVVIQLLSRAIELESCHALAYLQRATLRYQRILSKKGSGNTTGLRKKLLKTIEDLTKYTMIIENDPQAYLLRAQNYLLLTRYDKYASIAFLEDFEKARALNADLHELKSHVAWIGLQAARYTGDYQQALHYLDLSYDGNFDHNYFIRRSVIFDEMGNAEESAADILRANSKAVLARAFERITLFDEAESILLKQIELSPQNIWPKIRLAQFYERIDHLESARDTYAFVLKQLHSTHRYYSVISHEINKLDTILNTSE</sequence>
<dbReference type="AlphaFoldDB" id="A0A968GIL2"/>
<dbReference type="InterPro" id="IPR011990">
    <property type="entry name" value="TPR-like_helical_dom_sf"/>
</dbReference>
<name>A0A968GIL2_9SPIO</name>
<dbReference type="EMBL" id="JAATLM010000001">
    <property type="protein sequence ID" value="NIZ69330.1"/>
    <property type="molecule type" value="Genomic_DNA"/>
</dbReference>
<dbReference type="RefSeq" id="WP_167695424.1">
    <property type="nucleotide sequence ID" value="NZ_JAATLL010000002.1"/>
</dbReference>
<proteinExistence type="predicted"/>
<keyword evidence="2" id="KW-1185">Reference proteome</keyword>
<protein>
    <recommendedName>
        <fullName evidence="3">Tetratricopeptide repeat-containing protein</fullName>
    </recommendedName>
</protein>
<evidence type="ECO:0000313" key="2">
    <source>
        <dbReference type="Proteomes" id="UP000778951"/>
    </source>
</evidence>